<feature type="domain" description="Acyltransferase 3" evidence="2">
    <location>
        <begin position="2"/>
        <end position="169"/>
    </location>
</feature>
<keyword evidence="1" id="KW-1133">Transmembrane helix</keyword>
<feature type="domain" description="Acyltransferase 3" evidence="2">
    <location>
        <begin position="193"/>
        <end position="378"/>
    </location>
</feature>
<keyword evidence="4" id="KW-1185">Reference proteome</keyword>
<dbReference type="AlphaFoldDB" id="A0A7W7GR88"/>
<dbReference type="EMBL" id="JACHNB010000001">
    <property type="protein sequence ID" value="MBB4736780.1"/>
    <property type="molecule type" value="Genomic_DNA"/>
</dbReference>
<gene>
    <name evidence="3" type="ORF">BJY16_000239</name>
</gene>
<reference evidence="3 4" key="1">
    <citation type="submission" date="2020-08" db="EMBL/GenBank/DDBJ databases">
        <title>Sequencing the genomes of 1000 actinobacteria strains.</title>
        <authorList>
            <person name="Klenk H.-P."/>
        </authorList>
    </citation>
    <scope>NUCLEOTIDE SEQUENCE [LARGE SCALE GENOMIC DNA]</scope>
    <source>
        <strain evidence="3 4">DSM 45809</strain>
    </source>
</reference>
<feature type="transmembrane region" description="Helical" evidence="1">
    <location>
        <begin position="156"/>
        <end position="174"/>
    </location>
</feature>
<feature type="transmembrane region" description="Helical" evidence="1">
    <location>
        <begin position="269"/>
        <end position="288"/>
    </location>
</feature>
<evidence type="ECO:0000259" key="2">
    <source>
        <dbReference type="Pfam" id="PF01757"/>
    </source>
</evidence>
<protein>
    <submittedName>
        <fullName evidence="3">Peptidoglycan/LPS O-acetylase OafA/YrhL</fullName>
    </submittedName>
</protein>
<accession>A0A7W7GR88</accession>
<feature type="transmembrane region" description="Helical" evidence="1">
    <location>
        <begin position="186"/>
        <end position="203"/>
    </location>
</feature>
<evidence type="ECO:0000313" key="3">
    <source>
        <dbReference type="EMBL" id="MBB4736780.1"/>
    </source>
</evidence>
<sequence>MGWLDALRGFAAVVVALFHLSPAVLGMDVHRAILPVFDLGRYGVFLFFLVSGYVIPMSLERHGSLRKFWVGRLFRIYPAYLTTIVLILGLVALDLLTVNQGLKSETATGLLGHMTMLHEFLGMRGLIWPFWTLAYEMLFYLVVAGLFVWGLHRFSAYWAGGLALVALVVGSRLPDAFVGHRVADRRTLAVVVLVSFVAMVAAYLSGRRPLVMFAGVVGIEFLALPLVNGHATKWTTASGSWQAILMLSLLFAGTVIYRMHHGQIDRRLGAGALGVVLVALMVTNYLYTGRERDLVVWSTAGLAVAATFAAGFALRHRPMPKALTWLGEVSYSVYLLHMVLLYVLQELVPADMRGGPVGRAGFGLLFWACTLLAAWLCYRFVEKPGQALGRKVQDLLQQRLGPDTEPPVPAPRAETAVEGPTVVLPQVGAGSH</sequence>
<dbReference type="GO" id="GO:0016747">
    <property type="term" value="F:acyltransferase activity, transferring groups other than amino-acyl groups"/>
    <property type="evidence" value="ECO:0007669"/>
    <property type="project" value="InterPro"/>
</dbReference>
<dbReference type="Proteomes" id="UP000546162">
    <property type="component" value="Unassembled WGS sequence"/>
</dbReference>
<feature type="transmembrane region" description="Helical" evidence="1">
    <location>
        <begin position="210"/>
        <end position="227"/>
    </location>
</feature>
<feature type="transmembrane region" description="Helical" evidence="1">
    <location>
        <begin position="325"/>
        <end position="344"/>
    </location>
</feature>
<dbReference type="InterPro" id="IPR002656">
    <property type="entry name" value="Acyl_transf_3_dom"/>
</dbReference>
<comment type="caution">
    <text evidence="3">The sequence shown here is derived from an EMBL/GenBank/DDBJ whole genome shotgun (WGS) entry which is preliminary data.</text>
</comment>
<feature type="transmembrane region" description="Helical" evidence="1">
    <location>
        <begin position="239"/>
        <end position="257"/>
    </location>
</feature>
<feature type="transmembrane region" description="Helical" evidence="1">
    <location>
        <begin position="126"/>
        <end position="149"/>
    </location>
</feature>
<dbReference type="InterPro" id="IPR050879">
    <property type="entry name" value="Acyltransferase_3"/>
</dbReference>
<dbReference type="Pfam" id="PF01757">
    <property type="entry name" value="Acyl_transf_3"/>
    <property type="match status" value="2"/>
</dbReference>
<name>A0A7W7GR88_9ACTN</name>
<keyword evidence="1" id="KW-0472">Membrane</keyword>
<evidence type="ECO:0000313" key="4">
    <source>
        <dbReference type="Proteomes" id="UP000546162"/>
    </source>
</evidence>
<dbReference type="GO" id="GO:0000271">
    <property type="term" value="P:polysaccharide biosynthetic process"/>
    <property type="evidence" value="ECO:0007669"/>
    <property type="project" value="TreeGrafter"/>
</dbReference>
<feature type="transmembrane region" description="Helical" evidence="1">
    <location>
        <begin position="79"/>
        <end position="98"/>
    </location>
</feature>
<feature type="transmembrane region" description="Helical" evidence="1">
    <location>
        <begin position="294"/>
        <end position="313"/>
    </location>
</feature>
<dbReference type="GO" id="GO:0016020">
    <property type="term" value="C:membrane"/>
    <property type="evidence" value="ECO:0007669"/>
    <property type="project" value="TreeGrafter"/>
</dbReference>
<dbReference type="PANTHER" id="PTHR23028:SF131">
    <property type="entry name" value="BLR2367 PROTEIN"/>
    <property type="match status" value="1"/>
</dbReference>
<feature type="transmembrane region" description="Helical" evidence="1">
    <location>
        <begin position="364"/>
        <end position="381"/>
    </location>
</feature>
<dbReference type="PANTHER" id="PTHR23028">
    <property type="entry name" value="ACETYLTRANSFERASE"/>
    <property type="match status" value="1"/>
</dbReference>
<keyword evidence="1" id="KW-0812">Transmembrane</keyword>
<proteinExistence type="predicted"/>
<dbReference type="RefSeq" id="WP_185037287.1">
    <property type="nucleotide sequence ID" value="NZ_BAABFG010000005.1"/>
</dbReference>
<feature type="transmembrane region" description="Helical" evidence="1">
    <location>
        <begin position="42"/>
        <end position="59"/>
    </location>
</feature>
<organism evidence="3 4">
    <name type="scientific">Actinoplanes octamycinicus</name>
    <dbReference type="NCBI Taxonomy" id="135948"/>
    <lineage>
        <taxon>Bacteria</taxon>
        <taxon>Bacillati</taxon>
        <taxon>Actinomycetota</taxon>
        <taxon>Actinomycetes</taxon>
        <taxon>Micromonosporales</taxon>
        <taxon>Micromonosporaceae</taxon>
        <taxon>Actinoplanes</taxon>
    </lineage>
</organism>
<evidence type="ECO:0000256" key="1">
    <source>
        <dbReference type="SAM" id="Phobius"/>
    </source>
</evidence>